<dbReference type="SUPFAM" id="SSF56601">
    <property type="entry name" value="beta-lactamase/transpeptidase-like"/>
    <property type="match status" value="1"/>
</dbReference>
<dbReference type="EMBL" id="MN740168">
    <property type="protein sequence ID" value="QHT91739.1"/>
    <property type="molecule type" value="Genomic_DNA"/>
</dbReference>
<dbReference type="AlphaFoldDB" id="A0A6C0IG03"/>
<keyword evidence="4" id="KW-0378">Hydrolase</keyword>
<proteinExistence type="inferred from homology"/>
<comment type="subunit">
    <text evidence="2">Homotetramer.</text>
</comment>
<sequence>MMNQEYIENIYNTIKNYKIEGKNADYIPELSKVDEKLYAISIYTIDGKIYNFGDYNHKFAIESCSKVFTLALALEKYGTSYLKKMIGEKKSKDSFNSICSADRIKNHTINSFDNGGAIATTSLLYNDDKEKFTNLIIDNMSNFACQSLSVNNKIYNSESSNSDHNLAIVHLLKSYNKFYGDIDSCLDVYTKQCSVMVRTQDVALMAATLANNGINPKSKKRLVKPENVKYILKHMALNGIYNDNYSWLKKSGAYVKSGVGGIILLVIPGVMGIGIGSPPLNKYGNSVKGIQTAKKLSLIYTKHKSIKNIKNTKNKKERKNVTKRNS</sequence>
<accession>A0A6C0IG03</accession>
<dbReference type="Gene3D" id="3.40.710.10">
    <property type="entry name" value="DD-peptidase/beta-lactamase superfamily"/>
    <property type="match status" value="1"/>
</dbReference>
<comment type="similarity">
    <text evidence="1">Belongs to the glutaminase family.</text>
</comment>
<dbReference type="NCBIfam" id="TIGR03814">
    <property type="entry name" value="Gln_ase"/>
    <property type="match status" value="1"/>
</dbReference>
<dbReference type="PANTHER" id="PTHR12544">
    <property type="entry name" value="GLUTAMINASE"/>
    <property type="match status" value="1"/>
</dbReference>
<organism evidence="6">
    <name type="scientific">viral metagenome</name>
    <dbReference type="NCBI Taxonomy" id="1070528"/>
    <lineage>
        <taxon>unclassified sequences</taxon>
        <taxon>metagenomes</taxon>
        <taxon>organismal metagenomes</taxon>
    </lineage>
</organism>
<dbReference type="GO" id="GO:0006537">
    <property type="term" value="P:glutamate biosynthetic process"/>
    <property type="evidence" value="ECO:0007669"/>
    <property type="project" value="TreeGrafter"/>
</dbReference>
<dbReference type="GO" id="GO:0006543">
    <property type="term" value="P:L-glutamine catabolic process"/>
    <property type="evidence" value="ECO:0007669"/>
    <property type="project" value="TreeGrafter"/>
</dbReference>
<evidence type="ECO:0000256" key="3">
    <source>
        <dbReference type="ARBA" id="ARBA00012918"/>
    </source>
</evidence>
<dbReference type="EC" id="3.5.1.2" evidence="3"/>
<reference evidence="6" key="1">
    <citation type="journal article" date="2020" name="Nature">
        <title>Giant virus diversity and host interactions through global metagenomics.</title>
        <authorList>
            <person name="Schulz F."/>
            <person name="Roux S."/>
            <person name="Paez-Espino D."/>
            <person name="Jungbluth S."/>
            <person name="Walsh D.A."/>
            <person name="Denef V.J."/>
            <person name="McMahon K.D."/>
            <person name="Konstantinidis K.T."/>
            <person name="Eloe-Fadrosh E.A."/>
            <person name="Kyrpides N.C."/>
            <person name="Woyke T."/>
        </authorList>
    </citation>
    <scope>NUCLEOTIDE SEQUENCE</scope>
    <source>
        <strain evidence="6">GVMAG-M-3300023184-86</strain>
    </source>
</reference>
<dbReference type="GO" id="GO:0004359">
    <property type="term" value="F:glutaminase activity"/>
    <property type="evidence" value="ECO:0007669"/>
    <property type="project" value="UniProtKB-EC"/>
</dbReference>
<dbReference type="Pfam" id="PF04960">
    <property type="entry name" value="Glutaminase"/>
    <property type="match status" value="1"/>
</dbReference>
<dbReference type="PANTHER" id="PTHR12544:SF29">
    <property type="entry name" value="GLUTAMINASE"/>
    <property type="match status" value="1"/>
</dbReference>
<evidence type="ECO:0000256" key="1">
    <source>
        <dbReference type="ARBA" id="ARBA00011076"/>
    </source>
</evidence>
<dbReference type="InterPro" id="IPR015868">
    <property type="entry name" value="Glutaminase"/>
</dbReference>
<evidence type="ECO:0000313" key="6">
    <source>
        <dbReference type="EMBL" id="QHT91739.1"/>
    </source>
</evidence>
<comment type="catalytic activity">
    <reaction evidence="5">
        <text>L-glutamine + H2O = L-glutamate + NH4(+)</text>
        <dbReference type="Rhea" id="RHEA:15889"/>
        <dbReference type="ChEBI" id="CHEBI:15377"/>
        <dbReference type="ChEBI" id="CHEBI:28938"/>
        <dbReference type="ChEBI" id="CHEBI:29985"/>
        <dbReference type="ChEBI" id="CHEBI:58359"/>
        <dbReference type="EC" id="3.5.1.2"/>
    </reaction>
</comment>
<evidence type="ECO:0000256" key="2">
    <source>
        <dbReference type="ARBA" id="ARBA00011881"/>
    </source>
</evidence>
<dbReference type="InterPro" id="IPR012338">
    <property type="entry name" value="Beta-lactam/transpept-like"/>
</dbReference>
<evidence type="ECO:0000256" key="5">
    <source>
        <dbReference type="ARBA" id="ARBA00049534"/>
    </source>
</evidence>
<evidence type="ECO:0000256" key="4">
    <source>
        <dbReference type="ARBA" id="ARBA00022801"/>
    </source>
</evidence>
<protein>
    <recommendedName>
        <fullName evidence="3">glutaminase</fullName>
        <ecNumber evidence="3">3.5.1.2</ecNumber>
    </recommendedName>
</protein>
<name>A0A6C0IG03_9ZZZZ</name>